<organism evidence="2 4">
    <name type="scientific">Roseomonas gilardii</name>
    <dbReference type="NCBI Taxonomy" id="257708"/>
    <lineage>
        <taxon>Bacteria</taxon>
        <taxon>Pseudomonadati</taxon>
        <taxon>Pseudomonadota</taxon>
        <taxon>Alphaproteobacteria</taxon>
        <taxon>Acetobacterales</taxon>
        <taxon>Roseomonadaceae</taxon>
        <taxon>Roseomonas</taxon>
    </lineage>
</organism>
<accession>A0A1L7AAR7</accession>
<evidence type="ECO:0000313" key="3">
    <source>
        <dbReference type="EMBL" id="MDT8330446.1"/>
    </source>
</evidence>
<keyword evidence="1" id="KW-0732">Signal</keyword>
<keyword evidence="5" id="KW-1185">Reference proteome</keyword>
<name>A0A1L7AAR7_9PROT</name>
<dbReference type="RefSeq" id="WP_075796874.1">
    <property type="nucleotide sequence ID" value="NZ_CP015583.1"/>
</dbReference>
<gene>
    <name evidence="2" type="ORF">RGI145_01020</name>
    <name evidence="3" type="ORF">RQ831_05225</name>
</gene>
<evidence type="ECO:0000313" key="4">
    <source>
        <dbReference type="Proteomes" id="UP000185494"/>
    </source>
</evidence>
<reference evidence="2 4" key="1">
    <citation type="submission" date="2016-05" db="EMBL/GenBank/DDBJ databases">
        <title>Complete Genome and Methylome Analysis of Psychrotrophic Bacterial Isolates from Antarctic Lake Untersee.</title>
        <authorList>
            <person name="Fomenkov A."/>
            <person name="Akimov V.N."/>
            <person name="Vasilyeva L.V."/>
            <person name="Andersen D."/>
            <person name="Vincze T."/>
            <person name="Roberts R.J."/>
        </authorList>
    </citation>
    <scope>NUCLEOTIDE SEQUENCE [LARGE SCALE GENOMIC DNA]</scope>
    <source>
        <strain evidence="2 4">U14-5</strain>
    </source>
</reference>
<dbReference type="EMBL" id="CP015583">
    <property type="protein sequence ID" value="APT55907.1"/>
    <property type="molecule type" value="Genomic_DNA"/>
</dbReference>
<sequence length="137" mass="13820">MRHLVTGLAAMALLAAAPAAVTPARAQLMDTLKNAAGNSLGSIAVPSPAAASSSNIAGLMQYCVQQRLTGGAEAASVKDQLLGKLGGTAKQSSNPGFVEGSKGVLDAQGKSFDLASLKSELGQKLCDQVLQRAKSLL</sequence>
<dbReference type="Proteomes" id="UP000185494">
    <property type="component" value="Chromosome 1"/>
</dbReference>
<feature type="chain" id="PRO_5012295573" evidence="1">
    <location>
        <begin position="27"/>
        <end position="137"/>
    </location>
</feature>
<dbReference type="InterPro" id="IPR019637">
    <property type="entry name" value="DUF2501"/>
</dbReference>
<reference evidence="3" key="3">
    <citation type="submission" date="2023-09" db="EMBL/GenBank/DDBJ databases">
        <authorList>
            <person name="Schober I."/>
            <person name="Bunk B."/>
        </authorList>
    </citation>
    <scope>NUCLEOTIDE SEQUENCE</scope>
    <source>
        <strain evidence="3">DSM 103800</strain>
    </source>
</reference>
<evidence type="ECO:0000313" key="2">
    <source>
        <dbReference type="EMBL" id="APT55907.1"/>
    </source>
</evidence>
<dbReference type="eggNOG" id="ENOG5033JXJ">
    <property type="taxonomic scope" value="Bacteria"/>
</dbReference>
<feature type="signal peptide" evidence="1">
    <location>
        <begin position="1"/>
        <end position="26"/>
    </location>
</feature>
<dbReference type="EMBL" id="JAVVDO010000005">
    <property type="protein sequence ID" value="MDT8330446.1"/>
    <property type="molecule type" value="Genomic_DNA"/>
</dbReference>
<dbReference type="STRING" id="257708.RGI145_01020"/>
<dbReference type="AlphaFoldDB" id="A0A1L7AAR7"/>
<protein>
    <submittedName>
        <fullName evidence="3">DUF2501 domain-containing protein</fullName>
    </submittedName>
</protein>
<evidence type="ECO:0000256" key="1">
    <source>
        <dbReference type="SAM" id="SignalP"/>
    </source>
</evidence>
<dbReference type="Proteomes" id="UP001258945">
    <property type="component" value="Unassembled WGS sequence"/>
</dbReference>
<dbReference type="KEGG" id="rgi:RGI145_01020"/>
<reference evidence="3 5" key="2">
    <citation type="journal article" date="2019" name="Microb. Pathog.">
        <title>Comparison of VITEK 2, MALDI-TOF MS, 16S rRNA gene sequencing, and whole-genome sequencing for identification of Roseomonas mucosa.</title>
        <authorList>
            <person name="Rudolph W.W."/>
            <person name="Gunzer F."/>
            <person name="Trauth M."/>
            <person name="Bunk B."/>
            <person name="Bigge R."/>
            <person name="Schrottner P."/>
        </authorList>
    </citation>
    <scope>NUCLEOTIDE SEQUENCE [LARGE SCALE GENOMIC DNA]</scope>
    <source>
        <strain evidence="3 5">DSM 103800</strain>
    </source>
</reference>
<evidence type="ECO:0000313" key="5">
    <source>
        <dbReference type="Proteomes" id="UP001258945"/>
    </source>
</evidence>
<proteinExistence type="predicted"/>
<dbReference type="Pfam" id="PF10696">
    <property type="entry name" value="DUF2501"/>
    <property type="match status" value="1"/>
</dbReference>